<dbReference type="InterPro" id="IPR000639">
    <property type="entry name" value="Epox_hydrolase-like"/>
</dbReference>
<dbReference type="PANTHER" id="PTHR43798:SF33">
    <property type="entry name" value="HYDROLASE, PUTATIVE (AFU_ORTHOLOGUE AFUA_2G14860)-RELATED"/>
    <property type="match status" value="1"/>
</dbReference>
<feature type="domain" description="AB hydrolase-1" evidence="1">
    <location>
        <begin position="27"/>
        <end position="270"/>
    </location>
</feature>
<dbReference type="Gene3D" id="3.40.50.1820">
    <property type="entry name" value="alpha/beta hydrolase"/>
    <property type="match status" value="1"/>
</dbReference>
<proteinExistence type="predicted"/>
<comment type="caution">
    <text evidence="2">The sequence shown here is derived from an EMBL/GenBank/DDBJ whole genome shotgun (WGS) entry which is preliminary data.</text>
</comment>
<dbReference type="PRINTS" id="PR00111">
    <property type="entry name" value="ABHYDROLASE"/>
</dbReference>
<accession>A0A3D8RFX7</accession>
<evidence type="ECO:0000313" key="3">
    <source>
        <dbReference type="Proteomes" id="UP000256645"/>
    </source>
</evidence>
<dbReference type="Proteomes" id="UP000256645">
    <property type="component" value="Unassembled WGS sequence"/>
</dbReference>
<gene>
    <name evidence="2" type="ORF">BP6252_06767</name>
</gene>
<dbReference type="InterPro" id="IPR050266">
    <property type="entry name" value="AB_hydrolase_sf"/>
</dbReference>
<keyword evidence="3" id="KW-1185">Reference proteome</keyword>
<sequence length="287" mass="31755">MLEESTITTTHGAIHVIQAGNTTSLFALLLIHGNSSSSQVWRHILQSEYLTSRYQIIAFDLPGHGQSSDAIEPEQTYTMRGYAECASELLAQLQVTNVVILGWSLGGHIALELSSLLQQHQPPSPIHIHSIMLVGTPPASGPAQTAMGFFKTSKPPAMSFASQEFLTEAEATAFIHLVTGNPREQWQRDGAIRTDGRARRIMFAAFVVGRGVDQVQVVAQSKETLYAVVNGAEEPFVNLDYLDDLTWGRLWKGKCIRMEGAGHAPFWEQPREFEQILREFLVDSQPV</sequence>
<dbReference type="InterPro" id="IPR000073">
    <property type="entry name" value="AB_hydrolase_1"/>
</dbReference>
<dbReference type="GO" id="GO:0016020">
    <property type="term" value="C:membrane"/>
    <property type="evidence" value="ECO:0007669"/>
    <property type="project" value="TreeGrafter"/>
</dbReference>
<protein>
    <recommendedName>
        <fullName evidence="1">AB hydrolase-1 domain-containing protein</fullName>
    </recommendedName>
</protein>
<dbReference type="OrthoDB" id="408373at2759"/>
<dbReference type="EMBL" id="PDLM01000007">
    <property type="protein sequence ID" value="RDW72860.1"/>
    <property type="molecule type" value="Genomic_DNA"/>
</dbReference>
<dbReference type="PANTHER" id="PTHR43798">
    <property type="entry name" value="MONOACYLGLYCEROL LIPASE"/>
    <property type="match status" value="1"/>
</dbReference>
<dbReference type="SUPFAM" id="SSF53474">
    <property type="entry name" value="alpha/beta-Hydrolases"/>
    <property type="match status" value="1"/>
</dbReference>
<dbReference type="STRING" id="1849047.A0A3D8RFX7"/>
<organism evidence="2 3">
    <name type="scientific">Coleophoma cylindrospora</name>
    <dbReference type="NCBI Taxonomy" id="1849047"/>
    <lineage>
        <taxon>Eukaryota</taxon>
        <taxon>Fungi</taxon>
        <taxon>Dikarya</taxon>
        <taxon>Ascomycota</taxon>
        <taxon>Pezizomycotina</taxon>
        <taxon>Leotiomycetes</taxon>
        <taxon>Helotiales</taxon>
        <taxon>Dermateaceae</taxon>
        <taxon>Coleophoma</taxon>
    </lineage>
</organism>
<dbReference type="Pfam" id="PF00561">
    <property type="entry name" value="Abhydrolase_1"/>
    <property type="match status" value="1"/>
</dbReference>
<dbReference type="PRINTS" id="PR00412">
    <property type="entry name" value="EPOXHYDRLASE"/>
</dbReference>
<evidence type="ECO:0000313" key="2">
    <source>
        <dbReference type="EMBL" id="RDW72860.1"/>
    </source>
</evidence>
<name>A0A3D8RFX7_9HELO</name>
<reference evidence="2 3" key="1">
    <citation type="journal article" date="2018" name="IMA Fungus">
        <title>IMA Genome-F 9: Draft genome sequence of Annulohypoxylon stygium, Aspergillus mulundensis, Berkeleyomyces basicola (syn. Thielaviopsis basicola), Ceratocystis smalleyi, two Cercospora beticola strains, Coleophoma cylindrospora, Fusarium fracticaudum, Phialophora cf. hyalina, and Morchella septimelata.</title>
        <authorList>
            <person name="Wingfield B.D."/>
            <person name="Bills G.F."/>
            <person name="Dong Y."/>
            <person name="Huang W."/>
            <person name="Nel W.J."/>
            <person name="Swalarsk-Parry B.S."/>
            <person name="Vaghefi N."/>
            <person name="Wilken P.M."/>
            <person name="An Z."/>
            <person name="de Beer Z.W."/>
            <person name="De Vos L."/>
            <person name="Chen L."/>
            <person name="Duong T.A."/>
            <person name="Gao Y."/>
            <person name="Hammerbacher A."/>
            <person name="Kikkert J.R."/>
            <person name="Li Y."/>
            <person name="Li H."/>
            <person name="Li K."/>
            <person name="Li Q."/>
            <person name="Liu X."/>
            <person name="Ma X."/>
            <person name="Naidoo K."/>
            <person name="Pethybridge S.J."/>
            <person name="Sun J."/>
            <person name="Steenkamp E.T."/>
            <person name="van der Nest M.A."/>
            <person name="van Wyk S."/>
            <person name="Wingfield M.J."/>
            <person name="Xiong C."/>
            <person name="Yue Q."/>
            <person name="Zhang X."/>
        </authorList>
    </citation>
    <scope>NUCLEOTIDE SEQUENCE [LARGE SCALE GENOMIC DNA]</scope>
    <source>
        <strain evidence="2 3">BP6252</strain>
    </source>
</reference>
<dbReference type="InterPro" id="IPR029058">
    <property type="entry name" value="AB_hydrolase_fold"/>
</dbReference>
<dbReference type="GO" id="GO:0003824">
    <property type="term" value="F:catalytic activity"/>
    <property type="evidence" value="ECO:0007669"/>
    <property type="project" value="InterPro"/>
</dbReference>
<dbReference type="AlphaFoldDB" id="A0A3D8RFX7"/>
<evidence type="ECO:0000259" key="1">
    <source>
        <dbReference type="Pfam" id="PF00561"/>
    </source>
</evidence>